<name>A0A157ZBH4_9BURK</name>
<keyword evidence="5" id="KW-1185">Reference proteome</keyword>
<dbReference type="InterPro" id="IPR057707">
    <property type="entry name" value="DUF7947"/>
</dbReference>
<dbReference type="InterPro" id="IPR057706">
    <property type="entry name" value="DUF7946"/>
</dbReference>
<comment type="caution">
    <text evidence="4">The sequence shown here is derived from an EMBL/GenBank/DDBJ whole genome shotgun (WGS) entry which is preliminary data.</text>
</comment>
<dbReference type="RefSeq" id="WP_157695683.1">
    <property type="nucleotide sequence ID" value="NZ_FCOA02000001.1"/>
</dbReference>
<evidence type="ECO:0000259" key="2">
    <source>
        <dbReference type="Pfam" id="PF25678"/>
    </source>
</evidence>
<accession>A0A157ZBH4</accession>
<dbReference type="Pfam" id="PF25678">
    <property type="entry name" value="DUF7946"/>
    <property type="match status" value="1"/>
</dbReference>
<protein>
    <submittedName>
        <fullName evidence="4">Uncharacterized protein</fullName>
    </submittedName>
</protein>
<dbReference type="Proteomes" id="UP000054851">
    <property type="component" value="Unassembled WGS sequence"/>
</dbReference>
<dbReference type="EMBL" id="FCOA02000001">
    <property type="protein sequence ID" value="SAK42823.1"/>
    <property type="molecule type" value="Genomic_DNA"/>
</dbReference>
<dbReference type="AlphaFoldDB" id="A0A157ZBH4"/>
<feature type="domain" description="DUF7947" evidence="3">
    <location>
        <begin position="246"/>
        <end position="318"/>
    </location>
</feature>
<sequence length="329" mass="36626">MFEVTEVKEWRCLSTISVRYEGKDAASHEIDLNQLGQSIQGLARVFALCSNALLTGEISTRLEALDVRVVCSPVAEHRCFEVLAMVKSMAISKELWSGAFGAVLAVVVQYVLSRREQDQMKYVNEILSRREQAQVRYDELSSRREQDQAKYVNESLKHFHDALQVALRNNQASTESVVSVADKLVSLIDKLTDVLRPAARQALSPIDRSCSRIDLYSEGDRFMTLSSDHKRAFEKADTAISEIAPYVGVISEFDMATGACKVTLHGDTARIAALVIDPVFNQPNNRYVRAMASANPIRFLAKAGLDSESNLIKLYISDSSELETELAVE</sequence>
<dbReference type="Pfam" id="PF25679">
    <property type="entry name" value="DUF7947"/>
    <property type="match status" value="1"/>
</dbReference>
<gene>
    <name evidence="4" type="ORF">AWB79_00639</name>
</gene>
<organism evidence="4 5">
    <name type="scientific">Caballeronia hypogeia</name>
    <dbReference type="NCBI Taxonomy" id="1777140"/>
    <lineage>
        <taxon>Bacteria</taxon>
        <taxon>Pseudomonadati</taxon>
        <taxon>Pseudomonadota</taxon>
        <taxon>Betaproteobacteria</taxon>
        <taxon>Burkholderiales</taxon>
        <taxon>Burkholderiaceae</taxon>
        <taxon>Caballeronia</taxon>
    </lineage>
</organism>
<keyword evidence="1" id="KW-0175">Coiled coil</keyword>
<dbReference type="STRING" id="1777140.AWB79_00639"/>
<dbReference type="OrthoDB" id="9126725at2"/>
<evidence type="ECO:0000259" key="3">
    <source>
        <dbReference type="Pfam" id="PF25679"/>
    </source>
</evidence>
<feature type="domain" description="DUF7946" evidence="2">
    <location>
        <begin position="16"/>
        <end position="229"/>
    </location>
</feature>
<evidence type="ECO:0000256" key="1">
    <source>
        <dbReference type="SAM" id="Coils"/>
    </source>
</evidence>
<proteinExistence type="predicted"/>
<evidence type="ECO:0000313" key="4">
    <source>
        <dbReference type="EMBL" id="SAK42823.1"/>
    </source>
</evidence>
<evidence type="ECO:0000313" key="5">
    <source>
        <dbReference type="Proteomes" id="UP000054851"/>
    </source>
</evidence>
<feature type="coiled-coil region" evidence="1">
    <location>
        <begin position="123"/>
        <end position="150"/>
    </location>
</feature>
<reference evidence="4" key="1">
    <citation type="submission" date="2016-01" db="EMBL/GenBank/DDBJ databases">
        <authorList>
            <person name="Peeters C."/>
        </authorList>
    </citation>
    <scope>NUCLEOTIDE SEQUENCE</scope>
    <source>
        <strain evidence="4">LMG 29322</strain>
    </source>
</reference>